<gene>
    <name evidence="1" type="ORF">L1987_85399</name>
</gene>
<comment type="caution">
    <text evidence="1">The sequence shown here is derived from an EMBL/GenBank/DDBJ whole genome shotgun (WGS) entry which is preliminary data.</text>
</comment>
<sequence length="640" mass="71796">MATMAEISAAINLIDAKKQNLHKSFLHLQSQSPSSFNLPFNWSDLDSYFTTLHTSLLSKFNLLQTLPPPSDPLTIPARPELKSFCQNSDGLGLTRFIALAPDQQSILSELPDAFRYAPDAPAMVLDATVSFYSPEFEGTELRLFRSGCLIMLEALVHVKPDVTIELQDKAAEMAVQWNQVRVSSPGPVKAKEQNTLGFLLLVGAYGLVVRFSIDDVIDCFLVVAGNRHTIDLCRRIIPASNINDVIQKLIDRDMHVTAVNFSIELEKTDKFPPVGLLEERKLRSMMVIEETRRTVKDLHVCNAVMMKEISTLKSIIECVDENHLQSESPMPTMAEISAAINQIEFKKQNLHKSFLHLQSQSPSSFNLPLNWPDLDSYFTTLNSSLQSKFNLLQTLPPSSDPLTVPARPELKSFCQNSDGLGLNRFIALAPDRLLILSELPDAYRYAPDAPAMVLHAMVSFYSPELKGAELLSFRSGCSIMLDGLVRVKPDIKIELKDKAMEMAVQWNQIRVSSPGYVIAKEQEALGFLLLAGAYGLVDRFSIDEIIDCFLVVAKRRQAVDLCRRIIPPNNRNDVIQKLIDEDMHVTAVNFSIELEKTDEFPPVGLLEERKLRSMMVIEETRRNVKDLHVCVISELESSVI</sequence>
<reference evidence="2" key="1">
    <citation type="journal article" date="2022" name="Mol. Ecol. Resour.">
        <title>The genomes of chicory, endive, great burdock and yacon provide insights into Asteraceae palaeo-polyploidization history and plant inulin production.</title>
        <authorList>
            <person name="Fan W."/>
            <person name="Wang S."/>
            <person name="Wang H."/>
            <person name="Wang A."/>
            <person name="Jiang F."/>
            <person name="Liu H."/>
            <person name="Zhao H."/>
            <person name="Xu D."/>
            <person name="Zhang Y."/>
        </authorList>
    </citation>
    <scope>NUCLEOTIDE SEQUENCE [LARGE SCALE GENOMIC DNA]</scope>
    <source>
        <strain evidence="2">cv. Yunnan</strain>
    </source>
</reference>
<name>A0ACB8XVS2_9ASTR</name>
<dbReference type="EMBL" id="CM042046">
    <property type="protein sequence ID" value="KAI3675804.1"/>
    <property type="molecule type" value="Genomic_DNA"/>
</dbReference>
<evidence type="ECO:0000313" key="2">
    <source>
        <dbReference type="Proteomes" id="UP001056120"/>
    </source>
</evidence>
<organism evidence="1 2">
    <name type="scientific">Smallanthus sonchifolius</name>
    <dbReference type="NCBI Taxonomy" id="185202"/>
    <lineage>
        <taxon>Eukaryota</taxon>
        <taxon>Viridiplantae</taxon>
        <taxon>Streptophyta</taxon>
        <taxon>Embryophyta</taxon>
        <taxon>Tracheophyta</taxon>
        <taxon>Spermatophyta</taxon>
        <taxon>Magnoliopsida</taxon>
        <taxon>eudicotyledons</taxon>
        <taxon>Gunneridae</taxon>
        <taxon>Pentapetalae</taxon>
        <taxon>asterids</taxon>
        <taxon>campanulids</taxon>
        <taxon>Asterales</taxon>
        <taxon>Asteraceae</taxon>
        <taxon>Asteroideae</taxon>
        <taxon>Heliantheae alliance</taxon>
        <taxon>Millerieae</taxon>
        <taxon>Smallanthus</taxon>
    </lineage>
</organism>
<keyword evidence="2" id="KW-1185">Reference proteome</keyword>
<reference evidence="1 2" key="2">
    <citation type="journal article" date="2022" name="Mol. Ecol. Resour.">
        <title>The genomes of chicory, endive, great burdock and yacon provide insights into Asteraceae paleo-polyploidization history and plant inulin production.</title>
        <authorList>
            <person name="Fan W."/>
            <person name="Wang S."/>
            <person name="Wang H."/>
            <person name="Wang A."/>
            <person name="Jiang F."/>
            <person name="Liu H."/>
            <person name="Zhao H."/>
            <person name="Xu D."/>
            <person name="Zhang Y."/>
        </authorList>
    </citation>
    <scope>NUCLEOTIDE SEQUENCE [LARGE SCALE GENOMIC DNA]</scope>
    <source>
        <strain evidence="2">cv. Yunnan</strain>
        <tissue evidence="1">Leaves</tissue>
    </source>
</reference>
<accession>A0ACB8XVS2</accession>
<evidence type="ECO:0000313" key="1">
    <source>
        <dbReference type="EMBL" id="KAI3675804.1"/>
    </source>
</evidence>
<proteinExistence type="predicted"/>
<protein>
    <submittedName>
        <fullName evidence="1">Uncharacterized protein</fullName>
    </submittedName>
</protein>
<dbReference type="Proteomes" id="UP001056120">
    <property type="component" value="Linkage Group LG29"/>
</dbReference>